<sequence length="136" mass="15110">MTENTAPVELPSEIEEHLDHYVAAFNAGDADAVNSCYTEDAVGVWEIGNPLNGEARRAFLKEFLAERKPTIDADVREAYVAGDTTFLVVDWTMQITGEDGGREHLRGVGLDVLRRVGDQWLYAVDLPFGEEHTSTR</sequence>
<gene>
    <name evidence="2" type="ORF">F5983_35715</name>
</gene>
<comment type="caution">
    <text evidence="2">The sequence shown here is derived from an EMBL/GenBank/DDBJ whole genome shotgun (WGS) entry which is preliminary data.</text>
</comment>
<dbReference type="EMBL" id="VYUA01000071">
    <property type="protein sequence ID" value="KAB2587834.1"/>
    <property type="molecule type" value="Genomic_DNA"/>
</dbReference>
<dbReference type="AlphaFoldDB" id="A0A5N5EP06"/>
<name>A0A5N5EP06_9ACTN</name>
<feature type="domain" description="SnoaL-like" evidence="1">
    <location>
        <begin position="19"/>
        <end position="115"/>
    </location>
</feature>
<dbReference type="InterPro" id="IPR037401">
    <property type="entry name" value="SnoaL-like"/>
</dbReference>
<keyword evidence="3" id="KW-1185">Reference proteome</keyword>
<organism evidence="2 3">
    <name type="scientific">Streptomyces arboris</name>
    <dbReference type="NCBI Taxonomy" id="2600619"/>
    <lineage>
        <taxon>Bacteria</taxon>
        <taxon>Bacillati</taxon>
        <taxon>Actinomycetota</taxon>
        <taxon>Actinomycetes</taxon>
        <taxon>Kitasatosporales</taxon>
        <taxon>Streptomycetaceae</taxon>
        <taxon>Streptomyces</taxon>
    </lineage>
</organism>
<evidence type="ECO:0000259" key="1">
    <source>
        <dbReference type="Pfam" id="PF12680"/>
    </source>
</evidence>
<proteinExistence type="predicted"/>
<evidence type="ECO:0000313" key="3">
    <source>
        <dbReference type="Proteomes" id="UP000326907"/>
    </source>
</evidence>
<dbReference type="SUPFAM" id="SSF54427">
    <property type="entry name" value="NTF2-like"/>
    <property type="match status" value="1"/>
</dbReference>
<dbReference type="Proteomes" id="UP000326907">
    <property type="component" value="Unassembled WGS sequence"/>
</dbReference>
<dbReference type="RefSeq" id="WP_128849590.1">
    <property type="nucleotide sequence ID" value="NZ_JBHUTW010000026.1"/>
</dbReference>
<dbReference type="Gene3D" id="3.10.450.50">
    <property type="match status" value="1"/>
</dbReference>
<dbReference type="InterPro" id="IPR032710">
    <property type="entry name" value="NTF2-like_dom_sf"/>
</dbReference>
<protein>
    <submittedName>
        <fullName evidence="2">DUF4440 domain-containing protein</fullName>
    </submittedName>
</protein>
<dbReference type="Pfam" id="PF12680">
    <property type="entry name" value="SnoaL_2"/>
    <property type="match status" value="1"/>
</dbReference>
<reference evidence="2 3" key="1">
    <citation type="submission" date="2019-09" db="EMBL/GenBank/DDBJ databases">
        <authorList>
            <person name="Liu P."/>
        </authorList>
    </citation>
    <scope>NUCLEOTIDE SEQUENCE [LARGE SCALE GENOMIC DNA]</scope>
    <source>
        <strain evidence="2 3">TRM68085</strain>
    </source>
</reference>
<evidence type="ECO:0000313" key="2">
    <source>
        <dbReference type="EMBL" id="KAB2587834.1"/>
    </source>
</evidence>
<dbReference type="CDD" id="cd00531">
    <property type="entry name" value="NTF2_like"/>
    <property type="match status" value="1"/>
</dbReference>
<accession>A0A5N5EP06</accession>